<evidence type="ECO:0000256" key="2">
    <source>
        <dbReference type="ARBA" id="ARBA00022723"/>
    </source>
</evidence>
<accession>A0A5C5WC79</accession>
<dbReference type="RefSeq" id="WP_146517541.1">
    <property type="nucleotide sequence ID" value="NZ_SJPI01000004.1"/>
</dbReference>
<keyword evidence="3 4" id="KW-0408">Iron</keyword>
<dbReference type="GO" id="GO:0046872">
    <property type="term" value="F:metal ion binding"/>
    <property type="evidence" value="ECO:0007669"/>
    <property type="project" value="UniProtKB-KW"/>
</dbReference>
<protein>
    <submittedName>
        <fullName evidence="6">Cytochrome c</fullName>
    </submittedName>
</protein>
<dbReference type="InterPro" id="IPR013427">
    <property type="entry name" value="Haem-bd_dom_put"/>
</dbReference>
<dbReference type="GO" id="GO:0020037">
    <property type="term" value="F:heme binding"/>
    <property type="evidence" value="ECO:0007669"/>
    <property type="project" value="InterPro"/>
</dbReference>
<dbReference type="Pfam" id="PF13442">
    <property type="entry name" value="Cytochrome_CBB3"/>
    <property type="match status" value="1"/>
</dbReference>
<proteinExistence type="predicted"/>
<evidence type="ECO:0000256" key="1">
    <source>
        <dbReference type="ARBA" id="ARBA00022617"/>
    </source>
</evidence>
<dbReference type="PROSITE" id="PS51007">
    <property type="entry name" value="CYTC"/>
    <property type="match status" value="1"/>
</dbReference>
<dbReference type="GO" id="GO:0009055">
    <property type="term" value="F:electron transfer activity"/>
    <property type="evidence" value="ECO:0007669"/>
    <property type="project" value="InterPro"/>
</dbReference>
<evidence type="ECO:0000259" key="5">
    <source>
        <dbReference type="PROSITE" id="PS51007"/>
    </source>
</evidence>
<sequence length="425" mass="47323">MPINPAANHQKRFCFASAFRVYALTCLLSGFAVSLPATWAAESQAKNADNRSLIALVQTLQTVQHRTEVCRSLLRGMLKGYEGQRNVTSPPGWHELSASLRQNEDREVRDLSLRLSQIFGDQTATEQALAILRDPSADEEQRRTSLRSLLNQQNVEASQYLETLLNEENFALDAIRGFAIVANQRAPDILLKRYAEFSPELRRATIETLASRKDYALELLEAIKNEQISRNEIPSHVARSLSDLLGDHLGDDFAKVFGEIRLVAKDREKVIAKYKAMLTPSVLASADASKGRAVFQKTCAACHLLYGVGGDVGPDLTGSNRANLDYILLNSIAPSFDVPDAYRMIQILTFDGRIISGVLAEENAIRLVLKTPENSRVIVAKDDIDTRRVAPKSMMPEGQLEQMEPQEVIDLIKYLQTTEQVEIAK</sequence>
<feature type="domain" description="Cytochrome c" evidence="5">
    <location>
        <begin position="286"/>
        <end position="419"/>
    </location>
</feature>
<dbReference type="PANTHER" id="PTHR33546:SF1">
    <property type="entry name" value="LARGE, MULTIFUNCTIONAL SECRETED PROTEIN"/>
    <property type="match status" value="1"/>
</dbReference>
<dbReference type="OrthoDB" id="225269at2"/>
<keyword evidence="1 4" id="KW-0349">Heme</keyword>
<dbReference type="EMBL" id="SJPI01000004">
    <property type="protein sequence ID" value="TWT48137.1"/>
    <property type="molecule type" value="Genomic_DNA"/>
</dbReference>
<keyword evidence="7" id="KW-1185">Reference proteome</keyword>
<dbReference type="Gene3D" id="1.10.760.10">
    <property type="entry name" value="Cytochrome c-like domain"/>
    <property type="match status" value="1"/>
</dbReference>
<dbReference type="InterPro" id="IPR016024">
    <property type="entry name" value="ARM-type_fold"/>
</dbReference>
<keyword evidence="2 4" id="KW-0479">Metal-binding</keyword>
<dbReference type="Proteomes" id="UP000316598">
    <property type="component" value="Unassembled WGS sequence"/>
</dbReference>
<reference evidence="6 7" key="1">
    <citation type="submission" date="2019-02" db="EMBL/GenBank/DDBJ databases">
        <title>Deep-cultivation of Planctomycetes and their phenomic and genomic characterization uncovers novel biology.</title>
        <authorList>
            <person name="Wiegand S."/>
            <person name="Jogler M."/>
            <person name="Boedeker C."/>
            <person name="Pinto D."/>
            <person name="Vollmers J."/>
            <person name="Rivas-Marin E."/>
            <person name="Kohn T."/>
            <person name="Peeters S.H."/>
            <person name="Heuer A."/>
            <person name="Rast P."/>
            <person name="Oberbeckmann S."/>
            <person name="Bunk B."/>
            <person name="Jeske O."/>
            <person name="Meyerdierks A."/>
            <person name="Storesund J.E."/>
            <person name="Kallscheuer N."/>
            <person name="Luecker S."/>
            <person name="Lage O.M."/>
            <person name="Pohl T."/>
            <person name="Merkel B.J."/>
            <person name="Hornburger P."/>
            <person name="Mueller R.-W."/>
            <person name="Bruemmer F."/>
            <person name="Labrenz M."/>
            <person name="Spormann A.M."/>
            <person name="Op Den Camp H."/>
            <person name="Overmann J."/>
            <person name="Amann R."/>
            <person name="Jetten M.S.M."/>
            <person name="Mascher T."/>
            <person name="Medema M.H."/>
            <person name="Devos D.P."/>
            <person name="Kaster A.-K."/>
            <person name="Ovreas L."/>
            <person name="Rohde M."/>
            <person name="Galperin M.Y."/>
            <person name="Jogler C."/>
        </authorList>
    </citation>
    <scope>NUCLEOTIDE SEQUENCE [LARGE SCALE GENOMIC DNA]</scope>
    <source>
        <strain evidence="6 7">Pla22</strain>
    </source>
</reference>
<evidence type="ECO:0000256" key="3">
    <source>
        <dbReference type="ARBA" id="ARBA00023004"/>
    </source>
</evidence>
<dbReference type="SUPFAM" id="SSF46626">
    <property type="entry name" value="Cytochrome c"/>
    <property type="match status" value="1"/>
</dbReference>
<dbReference type="NCBIfam" id="TIGR02603">
    <property type="entry name" value="CxxCH_TIGR02603"/>
    <property type="match status" value="1"/>
</dbReference>
<evidence type="ECO:0000313" key="6">
    <source>
        <dbReference type="EMBL" id="TWT48137.1"/>
    </source>
</evidence>
<dbReference type="SUPFAM" id="SSF48371">
    <property type="entry name" value="ARM repeat"/>
    <property type="match status" value="1"/>
</dbReference>
<evidence type="ECO:0000256" key="4">
    <source>
        <dbReference type="PROSITE-ProRule" id="PRU00433"/>
    </source>
</evidence>
<dbReference type="InterPro" id="IPR011989">
    <property type="entry name" value="ARM-like"/>
</dbReference>
<evidence type="ECO:0000313" key="7">
    <source>
        <dbReference type="Proteomes" id="UP000316598"/>
    </source>
</evidence>
<dbReference type="InterPro" id="IPR036909">
    <property type="entry name" value="Cyt_c-like_dom_sf"/>
</dbReference>
<organism evidence="6 7">
    <name type="scientific">Rubripirellula amarantea</name>
    <dbReference type="NCBI Taxonomy" id="2527999"/>
    <lineage>
        <taxon>Bacteria</taxon>
        <taxon>Pseudomonadati</taxon>
        <taxon>Planctomycetota</taxon>
        <taxon>Planctomycetia</taxon>
        <taxon>Pirellulales</taxon>
        <taxon>Pirellulaceae</taxon>
        <taxon>Rubripirellula</taxon>
    </lineage>
</organism>
<gene>
    <name evidence="6" type="ORF">Pla22_51380</name>
</gene>
<comment type="caution">
    <text evidence="6">The sequence shown here is derived from an EMBL/GenBank/DDBJ whole genome shotgun (WGS) entry which is preliminary data.</text>
</comment>
<dbReference type="Gene3D" id="1.25.10.10">
    <property type="entry name" value="Leucine-rich Repeat Variant"/>
    <property type="match status" value="1"/>
</dbReference>
<dbReference type="PANTHER" id="PTHR33546">
    <property type="entry name" value="LARGE, MULTIFUNCTIONAL SECRETED PROTEIN-RELATED"/>
    <property type="match status" value="1"/>
</dbReference>
<dbReference type="AlphaFoldDB" id="A0A5C5WC79"/>
<name>A0A5C5WC79_9BACT</name>
<dbReference type="InterPro" id="IPR009056">
    <property type="entry name" value="Cyt_c-like_dom"/>
</dbReference>